<evidence type="ECO:0000313" key="1">
    <source>
        <dbReference type="EMBL" id="KYP56745.1"/>
    </source>
</evidence>
<dbReference type="EMBL" id="CM003613">
    <property type="protein sequence ID" value="KYP56745.1"/>
    <property type="molecule type" value="Genomic_DNA"/>
</dbReference>
<name>A0A151SPP1_CAJCA</name>
<reference evidence="1 2" key="1">
    <citation type="journal article" date="2012" name="Nat. Biotechnol.">
        <title>Draft genome sequence of pigeonpea (Cajanus cajan), an orphan legume crop of resource-poor farmers.</title>
        <authorList>
            <person name="Varshney R.K."/>
            <person name="Chen W."/>
            <person name="Li Y."/>
            <person name="Bharti A.K."/>
            <person name="Saxena R.K."/>
            <person name="Schlueter J.A."/>
            <person name="Donoghue M.T."/>
            <person name="Azam S."/>
            <person name="Fan G."/>
            <person name="Whaley A.M."/>
            <person name="Farmer A.D."/>
            <person name="Sheridan J."/>
            <person name="Iwata A."/>
            <person name="Tuteja R."/>
            <person name="Penmetsa R.V."/>
            <person name="Wu W."/>
            <person name="Upadhyaya H.D."/>
            <person name="Yang S.P."/>
            <person name="Shah T."/>
            <person name="Saxena K.B."/>
            <person name="Michael T."/>
            <person name="McCombie W.R."/>
            <person name="Yang B."/>
            <person name="Zhang G."/>
            <person name="Yang H."/>
            <person name="Wang J."/>
            <person name="Spillane C."/>
            <person name="Cook D.R."/>
            <person name="May G.D."/>
            <person name="Xu X."/>
            <person name="Jackson S.A."/>
        </authorList>
    </citation>
    <scope>NUCLEOTIDE SEQUENCE [LARGE SCALE GENOMIC DNA]</scope>
    <source>
        <strain evidence="2">cv. Asha</strain>
    </source>
</reference>
<proteinExistence type="predicted"/>
<evidence type="ECO:0000313" key="2">
    <source>
        <dbReference type="Proteomes" id="UP000075243"/>
    </source>
</evidence>
<feature type="non-terminal residue" evidence="1">
    <location>
        <position position="1"/>
    </location>
</feature>
<dbReference type="Proteomes" id="UP000075243">
    <property type="component" value="Chromosome 11"/>
</dbReference>
<protein>
    <submittedName>
        <fullName evidence="1">Uncharacterized protein</fullName>
    </submittedName>
</protein>
<organism evidence="1 2">
    <name type="scientific">Cajanus cajan</name>
    <name type="common">Pigeon pea</name>
    <name type="synonym">Cajanus indicus</name>
    <dbReference type="NCBI Taxonomy" id="3821"/>
    <lineage>
        <taxon>Eukaryota</taxon>
        <taxon>Viridiplantae</taxon>
        <taxon>Streptophyta</taxon>
        <taxon>Embryophyta</taxon>
        <taxon>Tracheophyta</taxon>
        <taxon>Spermatophyta</taxon>
        <taxon>Magnoliopsida</taxon>
        <taxon>eudicotyledons</taxon>
        <taxon>Gunneridae</taxon>
        <taxon>Pentapetalae</taxon>
        <taxon>rosids</taxon>
        <taxon>fabids</taxon>
        <taxon>Fabales</taxon>
        <taxon>Fabaceae</taxon>
        <taxon>Papilionoideae</taxon>
        <taxon>50 kb inversion clade</taxon>
        <taxon>NPAAA clade</taxon>
        <taxon>indigoferoid/millettioid clade</taxon>
        <taxon>Phaseoleae</taxon>
        <taxon>Cajanus</taxon>
    </lineage>
</organism>
<accession>A0A151SPP1</accession>
<gene>
    <name evidence="1" type="ORF">KK1_002992</name>
</gene>
<sequence>VDIHGLNLSVKEVWIDSHWQLPHLCIVIPTPVVDVILAIRPHLVEGIQDVWVWKHDVSCTYSSKSAYKWLIENAFDSPSSDSWNWFWKFHLLATVQFFLS</sequence>
<dbReference type="Gramene" id="C.cajan_02923.t">
    <property type="protein sequence ID" value="C.cajan_02923.t.cds1"/>
    <property type="gene ID" value="C.cajan_02923"/>
</dbReference>
<keyword evidence="2" id="KW-1185">Reference proteome</keyword>
<dbReference type="AlphaFoldDB" id="A0A151SPP1"/>